<evidence type="ECO:0008006" key="3">
    <source>
        <dbReference type="Google" id="ProtNLM"/>
    </source>
</evidence>
<proteinExistence type="predicted"/>
<dbReference type="InterPro" id="IPR019412">
    <property type="entry name" value="IML2/TPR_39"/>
</dbReference>
<dbReference type="Proteomes" id="UP001152798">
    <property type="component" value="Chromosome 2"/>
</dbReference>
<dbReference type="PANTHER" id="PTHR31859:SF9">
    <property type="entry name" value="TETRATRICOPEPTIDE REPEAT PROTEIN 39B"/>
    <property type="match status" value="1"/>
</dbReference>
<dbReference type="InterPro" id="IPR019734">
    <property type="entry name" value="TPR_rpt"/>
</dbReference>
<accession>A0A9P0H3U2</accession>
<dbReference type="OrthoDB" id="43460at2759"/>
<dbReference type="SMART" id="SM00028">
    <property type="entry name" value="TPR"/>
    <property type="match status" value="3"/>
</dbReference>
<evidence type="ECO:0000313" key="1">
    <source>
        <dbReference type="EMBL" id="CAH1393270.1"/>
    </source>
</evidence>
<gene>
    <name evidence="1" type="ORF">NEZAVI_LOCUS3970</name>
</gene>
<dbReference type="PANTHER" id="PTHR31859">
    <property type="entry name" value="TETRATRICOPEPTIDE REPEAT PROTEIN 39 FAMILY MEMBER"/>
    <property type="match status" value="1"/>
</dbReference>
<protein>
    <recommendedName>
        <fullName evidence="3">Tetratricopeptide repeat protein 39B</fullName>
    </recommendedName>
</protein>
<reference evidence="1" key="1">
    <citation type="submission" date="2022-01" db="EMBL/GenBank/DDBJ databases">
        <authorList>
            <person name="King R."/>
        </authorList>
    </citation>
    <scope>NUCLEOTIDE SEQUENCE</scope>
</reference>
<sequence>MECRAALDLFFNNRFDEARLLLSPGVGKSMYHTMGNAVFLYIEAVLTFDQCLITKASEALKSCIDLCNKYRRKSTLSESLGRMVKKPHSNSITTEELHAELCYAEALLLKSLLTFIEDETLVSFIKAGLKIRTCYNSYKECNNILTTRKWTNEAHKVHFESGVHVGIGAFNLMISFLPSRVIKLLEFIGFSGNKELGLEELGKCYELKDGIRQVLSVMTILSYNLITIYVLSHEEGDLELSNRILEDQLQLYPDGLWFLYFKGRLEFMKCNISEANKFYIKSWKSQEVWPQFHHLCFWELMWTHCVILDWKEALVYASNLLKSSKWSRTIYGYQKISMLLMMSTLSSDEKEEINTLIKKIPQWRQRFAGKSLPMEKFCVRRCERYESQKFLILPAIELLYLWNLFKIVGKKWDLCHSIYQMILKSISDFESGEFSNSDFEYDNKALLLLLKGACLFQLKSYYQAEECFKQVISLEKKIKVDTFLVPFGLVELSLVYAKQGDIQKAVQILENVKKNYSGYSLESRLHFRIHSALLDFTSFNKKISEATEAY</sequence>
<name>A0A9P0H3U2_NEZVI</name>
<dbReference type="SUPFAM" id="SSF48452">
    <property type="entry name" value="TPR-like"/>
    <property type="match status" value="1"/>
</dbReference>
<evidence type="ECO:0000313" key="2">
    <source>
        <dbReference type="Proteomes" id="UP001152798"/>
    </source>
</evidence>
<dbReference type="EMBL" id="OV725078">
    <property type="protein sequence ID" value="CAH1393270.1"/>
    <property type="molecule type" value="Genomic_DNA"/>
</dbReference>
<organism evidence="1 2">
    <name type="scientific">Nezara viridula</name>
    <name type="common">Southern green stink bug</name>
    <name type="synonym">Cimex viridulus</name>
    <dbReference type="NCBI Taxonomy" id="85310"/>
    <lineage>
        <taxon>Eukaryota</taxon>
        <taxon>Metazoa</taxon>
        <taxon>Ecdysozoa</taxon>
        <taxon>Arthropoda</taxon>
        <taxon>Hexapoda</taxon>
        <taxon>Insecta</taxon>
        <taxon>Pterygota</taxon>
        <taxon>Neoptera</taxon>
        <taxon>Paraneoptera</taxon>
        <taxon>Hemiptera</taxon>
        <taxon>Heteroptera</taxon>
        <taxon>Panheteroptera</taxon>
        <taxon>Pentatomomorpha</taxon>
        <taxon>Pentatomoidea</taxon>
        <taxon>Pentatomidae</taxon>
        <taxon>Pentatominae</taxon>
        <taxon>Nezara</taxon>
    </lineage>
</organism>
<dbReference type="InterPro" id="IPR011990">
    <property type="entry name" value="TPR-like_helical_dom_sf"/>
</dbReference>
<dbReference type="Pfam" id="PF10300">
    <property type="entry name" value="Iml2-TPR_39"/>
    <property type="match status" value="1"/>
</dbReference>
<dbReference type="Gene3D" id="1.25.40.10">
    <property type="entry name" value="Tetratricopeptide repeat domain"/>
    <property type="match status" value="1"/>
</dbReference>
<dbReference type="AlphaFoldDB" id="A0A9P0H3U2"/>
<keyword evidence="2" id="KW-1185">Reference proteome</keyword>